<evidence type="ECO:0000256" key="2">
    <source>
        <dbReference type="ARBA" id="ARBA00022728"/>
    </source>
</evidence>
<accession>A0AAP0GRS7</accession>
<feature type="region of interest" description="Disordered" evidence="5">
    <location>
        <begin position="248"/>
        <end position="276"/>
    </location>
</feature>
<keyword evidence="8" id="KW-1185">Reference proteome</keyword>
<dbReference type="PROSITE" id="PS50102">
    <property type="entry name" value="RRM"/>
    <property type="match status" value="1"/>
</dbReference>
<evidence type="ECO:0000256" key="1">
    <source>
        <dbReference type="ARBA" id="ARBA00022664"/>
    </source>
</evidence>
<dbReference type="InterPro" id="IPR050907">
    <property type="entry name" value="SRSF"/>
</dbReference>
<dbReference type="InterPro" id="IPR035979">
    <property type="entry name" value="RBD_domain_sf"/>
</dbReference>
<sequence>MTSEATRVPPDQGGVTAADNDGQWHTVRNRKSQSSDLQARSNMIQNRFIPRFNQNHHDLRSVSTSFYICNFNPSLSTSDLWKRCERWGTVTDVYIAKHLSRAGHRFAFVRFKKVDDIDAMLMNLRSMWFGTYHVFADVARFSNVPVKIHHKMSQTRVLHNKSVYVKKTSVPIIESEPSLATEPLKMNMKQESSLIKKVVIPKDMLNPFSNLKQIVLAKLLDVTSIVRLYSVCRVEGFVGLNIRSQGEELSVNDSSDEEGSENSVENGSERVGDTFQKESVQIDKQKSAMDIGVQPSVSEDPFSAYRIIGELEKQGRPKNLNSEERIANIPLTSVMGDNSSGDMSTSSDPSKPPGFSGIKFQSEDVTVDPEISKHESISKETVHIAYFSLSRSDYKTLVEQVHIAILFSP</sequence>
<comment type="caution">
    <text evidence="7">The sequence shown here is derived from an EMBL/GenBank/DDBJ whole genome shotgun (WGS) entry which is preliminary data.</text>
</comment>
<evidence type="ECO:0000313" key="8">
    <source>
        <dbReference type="Proteomes" id="UP001408789"/>
    </source>
</evidence>
<evidence type="ECO:0000259" key="6">
    <source>
        <dbReference type="PROSITE" id="PS50102"/>
    </source>
</evidence>
<feature type="region of interest" description="Disordered" evidence="5">
    <location>
        <begin position="1"/>
        <end position="21"/>
    </location>
</feature>
<proteinExistence type="predicted"/>
<keyword evidence="2" id="KW-0747">Spliceosome</keyword>
<dbReference type="AlphaFoldDB" id="A0AAP0GRS7"/>
<gene>
    <name evidence="7" type="ORF">SSX86_022889</name>
</gene>
<feature type="compositionally biased region" description="Basic and acidic residues" evidence="5">
    <location>
        <begin position="267"/>
        <end position="276"/>
    </location>
</feature>
<dbReference type="CDD" id="cd00590">
    <property type="entry name" value="RRM_SF"/>
    <property type="match status" value="1"/>
</dbReference>
<feature type="compositionally biased region" description="Low complexity" evidence="5">
    <location>
        <begin position="337"/>
        <end position="349"/>
    </location>
</feature>
<evidence type="ECO:0000313" key="7">
    <source>
        <dbReference type="EMBL" id="KAK9058049.1"/>
    </source>
</evidence>
<feature type="region of interest" description="Disordered" evidence="5">
    <location>
        <begin position="332"/>
        <end position="356"/>
    </location>
</feature>
<reference evidence="7 8" key="1">
    <citation type="submission" date="2024-04" db="EMBL/GenBank/DDBJ databases">
        <title>The reference genome of an endangered Asteraceae, Deinandra increscens subsp. villosa, native to the Central Coast of California.</title>
        <authorList>
            <person name="Guilliams M."/>
            <person name="Hasenstab-Lehman K."/>
            <person name="Meyer R."/>
            <person name="Mcevoy S."/>
        </authorList>
    </citation>
    <scope>NUCLEOTIDE SEQUENCE [LARGE SCALE GENOMIC DNA]</scope>
    <source>
        <tissue evidence="7">Leaf</tissue>
    </source>
</reference>
<dbReference type="GO" id="GO:0008380">
    <property type="term" value="P:RNA splicing"/>
    <property type="evidence" value="ECO:0007669"/>
    <property type="project" value="UniProtKB-KW"/>
</dbReference>
<organism evidence="7 8">
    <name type="scientific">Deinandra increscens subsp. villosa</name>
    <dbReference type="NCBI Taxonomy" id="3103831"/>
    <lineage>
        <taxon>Eukaryota</taxon>
        <taxon>Viridiplantae</taxon>
        <taxon>Streptophyta</taxon>
        <taxon>Embryophyta</taxon>
        <taxon>Tracheophyta</taxon>
        <taxon>Spermatophyta</taxon>
        <taxon>Magnoliopsida</taxon>
        <taxon>eudicotyledons</taxon>
        <taxon>Gunneridae</taxon>
        <taxon>Pentapetalae</taxon>
        <taxon>asterids</taxon>
        <taxon>campanulids</taxon>
        <taxon>Asterales</taxon>
        <taxon>Asteraceae</taxon>
        <taxon>Asteroideae</taxon>
        <taxon>Heliantheae alliance</taxon>
        <taxon>Madieae</taxon>
        <taxon>Madiinae</taxon>
        <taxon>Deinandra</taxon>
    </lineage>
</organism>
<dbReference type="InterPro" id="IPR012677">
    <property type="entry name" value="Nucleotide-bd_a/b_plait_sf"/>
</dbReference>
<protein>
    <recommendedName>
        <fullName evidence="6">RRM domain-containing protein</fullName>
    </recommendedName>
</protein>
<dbReference type="EMBL" id="JBCNJP010000023">
    <property type="protein sequence ID" value="KAK9058049.1"/>
    <property type="molecule type" value="Genomic_DNA"/>
</dbReference>
<dbReference type="Gene3D" id="3.30.70.330">
    <property type="match status" value="1"/>
</dbReference>
<dbReference type="GO" id="GO:0005681">
    <property type="term" value="C:spliceosomal complex"/>
    <property type="evidence" value="ECO:0007669"/>
    <property type="project" value="UniProtKB-KW"/>
</dbReference>
<evidence type="ECO:0000256" key="5">
    <source>
        <dbReference type="SAM" id="MobiDB-lite"/>
    </source>
</evidence>
<dbReference type="Proteomes" id="UP001408789">
    <property type="component" value="Unassembled WGS sequence"/>
</dbReference>
<keyword evidence="1" id="KW-0507">mRNA processing</keyword>
<evidence type="ECO:0000256" key="4">
    <source>
        <dbReference type="PROSITE-ProRule" id="PRU00176"/>
    </source>
</evidence>
<name>A0AAP0GRS7_9ASTR</name>
<dbReference type="GO" id="GO:0006397">
    <property type="term" value="P:mRNA processing"/>
    <property type="evidence" value="ECO:0007669"/>
    <property type="project" value="UniProtKB-KW"/>
</dbReference>
<dbReference type="SMART" id="SM00360">
    <property type="entry name" value="RRM"/>
    <property type="match status" value="1"/>
</dbReference>
<dbReference type="InterPro" id="IPR000504">
    <property type="entry name" value="RRM_dom"/>
</dbReference>
<keyword evidence="3" id="KW-0508">mRNA splicing</keyword>
<dbReference type="GO" id="GO:0003723">
    <property type="term" value="F:RNA binding"/>
    <property type="evidence" value="ECO:0007669"/>
    <property type="project" value="UniProtKB-UniRule"/>
</dbReference>
<dbReference type="SUPFAM" id="SSF54928">
    <property type="entry name" value="RNA-binding domain, RBD"/>
    <property type="match status" value="1"/>
</dbReference>
<dbReference type="Pfam" id="PF00076">
    <property type="entry name" value="RRM_1"/>
    <property type="match status" value="1"/>
</dbReference>
<dbReference type="PANTHER" id="PTHR23147">
    <property type="entry name" value="SERINE/ARGININE RICH SPLICING FACTOR"/>
    <property type="match status" value="1"/>
</dbReference>
<feature type="domain" description="RRM" evidence="6">
    <location>
        <begin position="64"/>
        <end position="141"/>
    </location>
</feature>
<keyword evidence="4" id="KW-0694">RNA-binding</keyword>
<evidence type="ECO:0000256" key="3">
    <source>
        <dbReference type="ARBA" id="ARBA00023187"/>
    </source>
</evidence>